<accession>A0A0G4J217</accession>
<dbReference type="AlphaFoldDB" id="A0A0G4J217"/>
<dbReference type="Proteomes" id="UP000039324">
    <property type="component" value="Unassembled WGS sequence"/>
</dbReference>
<protein>
    <submittedName>
        <fullName evidence="1">Uncharacterized protein</fullName>
    </submittedName>
</protein>
<evidence type="ECO:0000313" key="1">
    <source>
        <dbReference type="EMBL" id="CEP01399.1"/>
    </source>
</evidence>
<organism evidence="1 2">
    <name type="scientific">Plasmodiophora brassicae</name>
    <name type="common">Clubroot disease agent</name>
    <dbReference type="NCBI Taxonomy" id="37360"/>
    <lineage>
        <taxon>Eukaryota</taxon>
        <taxon>Sar</taxon>
        <taxon>Rhizaria</taxon>
        <taxon>Endomyxa</taxon>
        <taxon>Phytomyxea</taxon>
        <taxon>Plasmodiophorida</taxon>
        <taxon>Plasmodiophoridae</taxon>
        <taxon>Plasmodiophora</taxon>
    </lineage>
</organism>
<sequence>MESTLPSCFSFDLSGIDQGFVPEDQVAVSAGFLPLDAYRAGGAVPFQADHNDVMLLDEGTVYSADDDFIQVRIGRVAQDAPPVVPMDAFIAFLQNAADLL</sequence>
<gene>
    <name evidence="1" type="ORF">PBRA_002005</name>
</gene>
<proteinExistence type="predicted"/>
<dbReference type="EMBL" id="CDSF01000112">
    <property type="protein sequence ID" value="CEP01399.1"/>
    <property type="molecule type" value="Genomic_DNA"/>
</dbReference>
<keyword evidence="2" id="KW-1185">Reference proteome</keyword>
<evidence type="ECO:0000313" key="2">
    <source>
        <dbReference type="Proteomes" id="UP000039324"/>
    </source>
</evidence>
<name>A0A0G4J217_PLABS</name>
<reference evidence="1 2" key="1">
    <citation type="submission" date="2015-02" db="EMBL/GenBank/DDBJ databases">
        <authorList>
            <person name="Chooi Y.-H."/>
        </authorList>
    </citation>
    <scope>NUCLEOTIDE SEQUENCE [LARGE SCALE GENOMIC DNA]</scope>
    <source>
        <strain evidence="1">E3</strain>
    </source>
</reference>